<reference evidence="1" key="2">
    <citation type="submission" date="2023-06" db="EMBL/GenBank/DDBJ databases">
        <authorList>
            <consortium name="Lawrence Berkeley National Laboratory"/>
            <person name="Haridas S."/>
            <person name="Hensen N."/>
            <person name="Bonometti L."/>
            <person name="Westerberg I."/>
            <person name="Brannstrom I.O."/>
            <person name="Guillou S."/>
            <person name="Cros-Aarteil S."/>
            <person name="Calhoun S."/>
            <person name="Kuo A."/>
            <person name="Mondo S."/>
            <person name="Pangilinan J."/>
            <person name="Riley R."/>
            <person name="Labutti K."/>
            <person name="Andreopoulos B."/>
            <person name="Lipzen A."/>
            <person name="Chen C."/>
            <person name="Yanf M."/>
            <person name="Daum C."/>
            <person name="Ng V."/>
            <person name="Clum A."/>
            <person name="Steindorff A."/>
            <person name="Ohm R."/>
            <person name="Martin F."/>
            <person name="Silar P."/>
            <person name="Natvig D."/>
            <person name="Lalanne C."/>
            <person name="Gautier V."/>
            <person name="Ament-Velasquez S.L."/>
            <person name="Kruys A."/>
            <person name="Hutchinson M.I."/>
            <person name="Powell A.J."/>
            <person name="Barry K."/>
            <person name="Miller A.N."/>
            <person name="Grigoriev I.V."/>
            <person name="Debuchy R."/>
            <person name="Gladieux P."/>
            <person name="Thoren M.H."/>
            <person name="Johannesson H."/>
        </authorList>
    </citation>
    <scope>NUCLEOTIDE SEQUENCE</scope>
    <source>
        <strain evidence="1">CBS 314.62</strain>
    </source>
</reference>
<accession>A0AAE0XB09</accession>
<evidence type="ECO:0000313" key="2">
    <source>
        <dbReference type="Proteomes" id="UP001270362"/>
    </source>
</evidence>
<evidence type="ECO:0000313" key="1">
    <source>
        <dbReference type="EMBL" id="KAK3689138.1"/>
    </source>
</evidence>
<dbReference type="Proteomes" id="UP001270362">
    <property type="component" value="Unassembled WGS sequence"/>
</dbReference>
<dbReference type="AlphaFoldDB" id="A0AAE0XB09"/>
<organism evidence="1 2">
    <name type="scientific">Podospora appendiculata</name>
    <dbReference type="NCBI Taxonomy" id="314037"/>
    <lineage>
        <taxon>Eukaryota</taxon>
        <taxon>Fungi</taxon>
        <taxon>Dikarya</taxon>
        <taxon>Ascomycota</taxon>
        <taxon>Pezizomycotina</taxon>
        <taxon>Sordariomycetes</taxon>
        <taxon>Sordariomycetidae</taxon>
        <taxon>Sordariales</taxon>
        <taxon>Podosporaceae</taxon>
        <taxon>Podospora</taxon>
    </lineage>
</organism>
<gene>
    <name evidence="1" type="ORF">B0T22DRAFT_167729</name>
</gene>
<reference evidence="1" key="1">
    <citation type="journal article" date="2023" name="Mol. Phylogenet. Evol.">
        <title>Genome-scale phylogeny and comparative genomics of the fungal order Sordariales.</title>
        <authorList>
            <person name="Hensen N."/>
            <person name="Bonometti L."/>
            <person name="Westerberg I."/>
            <person name="Brannstrom I.O."/>
            <person name="Guillou S."/>
            <person name="Cros-Aarteil S."/>
            <person name="Calhoun S."/>
            <person name="Haridas S."/>
            <person name="Kuo A."/>
            <person name="Mondo S."/>
            <person name="Pangilinan J."/>
            <person name="Riley R."/>
            <person name="LaButti K."/>
            <person name="Andreopoulos B."/>
            <person name="Lipzen A."/>
            <person name="Chen C."/>
            <person name="Yan M."/>
            <person name="Daum C."/>
            <person name="Ng V."/>
            <person name="Clum A."/>
            <person name="Steindorff A."/>
            <person name="Ohm R.A."/>
            <person name="Martin F."/>
            <person name="Silar P."/>
            <person name="Natvig D.O."/>
            <person name="Lalanne C."/>
            <person name="Gautier V."/>
            <person name="Ament-Velasquez S.L."/>
            <person name="Kruys A."/>
            <person name="Hutchinson M.I."/>
            <person name="Powell A.J."/>
            <person name="Barry K."/>
            <person name="Miller A.N."/>
            <person name="Grigoriev I.V."/>
            <person name="Debuchy R."/>
            <person name="Gladieux P."/>
            <person name="Hiltunen Thoren M."/>
            <person name="Johannesson H."/>
        </authorList>
    </citation>
    <scope>NUCLEOTIDE SEQUENCE</scope>
    <source>
        <strain evidence="1">CBS 314.62</strain>
    </source>
</reference>
<proteinExistence type="predicted"/>
<keyword evidence="2" id="KW-1185">Reference proteome</keyword>
<dbReference type="EMBL" id="JAULSO010000002">
    <property type="protein sequence ID" value="KAK3689138.1"/>
    <property type="molecule type" value="Genomic_DNA"/>
</dbReference>
<name>A0AAE0XB09_9PEZI</name>
<comment type="caution">
    <text evidence="1">The sequence shown here is derived from an EMBL/GenBank/DDBJ whole genome shotgun (WGS) entry which is preliminary data.</text>
</comment>
<protein>
    <submittedName>
        <fullName evidence="1">Uncharacterized protein</fullName>
    </submittedName>
</protein>
<sequence>MTRPVHGAEGGDCFGPTFVIRGGEDLGSRPERDGVQAKVGKVRWSVVCVYSLDSPTTTRPLGMGSTSANSETFGKWWDSLTRILPCGRPVQLSASAVLPGPIVTSFFSVDGAWHPGMPSLILHYEGQIYDQPARNSGSTPRRCTTVQPDWQLVINYLGHRGPLSELPSFPPPSPLDWTGRGNYTTDCPHACLPLCIPARQLTVLG</sequence>